<accession>A0A0R3X6Q3</accession>
<dbReference type="Proteomes" id="UP000274429">
    <property type="component" value="Unassembled WGS sequence"/>
</dbReference>
<protein>
    <submittedName>
        <fullName evidence="4">Vesicle transport protein</fullName>
    </submittedName>
</protein>
<gene>
    <name evidence="2" type="ORF">TTAC_LOCUS9182</name>
</gene>
<feature type="transmembrane region" description="Helical" evidence="1">
    <location>
        <begin position="40"/>
        <end position="57"/>
    </location>
</feature>
<dbReference type="EMBL" id="UYWX01020706">
    <property type="protein sequence ID" value="VDM33924.1"/>
    <property type="molecule type" value="Genomic_DNA"/>
</dbReference>
<keyword evidence="1" id="KW-1133">Transmembrane helix</keyword>
<evidence type="ECO:0000313" key="3">
    <source>
        <dbReference type="Proteomes" id="UP000274429"/>
    </source>
</evidence>
<evidence type="ECO:0000313" key="4">
    <source>
        <dbReference type="WBParaSite" id="TTAC_0000919701-mRNA-1"/>
    </source>
</evidence>
<keyword evidence="3" id="KW-1185">Reference proteome</keyword>
<feature type="transmembrane region" description="Helical" evidence="1">
    <location>
        <begin position="12"/>
        <end position="34"/>
    </location>
</feature>
<dbReference type="WBParaSite" id="TTAC_0000919701-mRNA-1">
    <property type="protein sequence ID" value="TTAC_0000919701-mRNA-1"/>
    <property type="gene ID" value="TTAC_0000919701"/>
</dbReference>
<dbReference type="AlphaFoldDB" id="A0A0R3X6Q3"/>
<reference evidence="4" key="1">
    <citation type="submission" date="2017-02" db="UniProtKB">
        <authorList>
            <consortium name="WormBaseParasite"/>
        </authorList>
    </citation>
    <scope>IDENTIFICATION</scope>
</reference>
<keyword evidence="1" id="KW-0472">Membrane</keyword>
<evidence type="ECO:0000313" key="2">
    <source>
        <dbReference type="EMBL" id="VDM33924.1"/>
    </source>
</evidence>
<name>A0A0R3X6Q3_HYDTA</name>
<evidence type="ECO:0000256" key="1">
    <source>
        <dbReference type="SAM" id="Phobius"/>
    </source>
</evidence>
<keyword evidence="1" id="KW-0812">Transmembrane</keyword>
<proteinExistence type="predicted"/>
<organism evidence="4">
    <name type="scientific">Hydatigena taeniaeformis</name>
    <name type="common">Feline tapeworm</name>
    <name type="synonym">Taenia taeniaeformis</name>
    <dbReference type="NCBI Taxonomy" id="6205"/>
    <lineage>
        <taxon>Eukaryota</taxon>
        <taxon>Metazoa</taxon>
        <taxon>Spiralia</taxon>
        <taxon>Lophotrochozoa</taxon>
        <taxon>Platyhelminthes</taxon>
        <taxon>Cestoda</taxon>
        <taxon>Eucestoda</taxon>
        <taxon>Cyclophyllidea</taxon>
        <taxon>Taeniidae</taxon>
        <taxon>Hydatigera</taxon>
    </lineage>
</organism>
<sequence>MLYSSSTFHWVFFKPFATGGVLSYLQWILIASIIRIPEVVVKGVIAVGHGLILKFALNMGCQRFRQYCAPVVFKTLD</sequence>
<reference evidence="2 3" key="2">
    <citation type="submission" date="2018-11" db="EMBL/GenBank/DDBJ databases">
        <authorList>
            <consortium name="Pathogen Informatics"/>
        </authorList>
    </citation>
    <scope>NUCLEOTIDE SEQUENCE [LARGE SCALE GENOMIC DNA]</scope>
</reference>